<dbReference type="InterPro" id="IPR027417">
    <property type="entry name" value="P-loop_NTPase"/>
</dbReference>
<evidence type="ECO:0000256" key="2">
    <source>
        <dbReference type="ARBA" id="ARBA00009726"/>
    </source>
</evidence>
<name>A0A9W9Z691_9CNID</name>
<evidence type="ECO:0000313" key="14">
    <source>
        <dbReference type="Proteomes" id="UP001163046"/>
    </source>
</evidence>
<gene>
    <name evidence="13" type="ORF">OS493_037415</name>
</gene>
<feature type="transmembrane region" description="Helical" evidence="10">
    <location>
        <begin position="238"/>
        <end position="258"/>
    </location>
</feature>
<feature type="domain" description="ABC transmembrane type-1" evidence="12">
    <location>
        <begin position="99"/>
        <end position="363"/>
    </location>
</feature>
<dbReference type="Gene3D" id="3.40.50.300">
    <property type="entry name" value="P-loop containing nucleotide triphosphate hydrolases"/>
    <property type="match status" value="2"/>
</dbReference>
<comment type="subcellular location">
    <subcellularLocation>
        <location evidence="1">Membrane</location>
        <topology evidence="1">Multi-pass membrane protein</topology>
    </subcellularLocation>
</comment>
<dbReference type="GO" id="GO:0016020">
    <property type="term" value="C:membrane"/>
    <property type="evidence" value="ECO:0007669"/>
    <property type="project" value="UniProtKB-SubCell"/>
</dbReference>
<keyword evidence="5" id="KW-0677">Repeat</keyword>
<dbReference type="OrthoDB" id="5960050at2759"/>
<feature type="transmembrane region" description="Helical" evidence="10">
    <location>
        <begin position="99"/>
        <end position="119"/>
    </location>
</feature>
<dbReference type="PANTHER" id="PTHR24223">
    <property type="entry name" value="ATP-BINDING CASSETTE SUB-FAMILY C"/>
    <property type="match status" value="1"/>
</dbReference>
<protein>
    <submittedName>
        <fullName evidence="13">Uncharacterized protein</fullName>
    </submittedName>
</protein>
<sequence>MSYEKLGTERLHTNPKETAGFFSLLTFTWLNDLLKLGNQRPLDNDDLPPLLEEDQSETLTNNLEKEWARNYKPPISESWIKTARLWCALLSIVPTSEKAFVLMLASTHIVLRLMQPLFLIGLLAELTKESPLQVDRTWIYVYATGVCSSTWLIAISKCHCDYRSSMIGMRMRSALLGVIYKKVQQISLPDLTMMTTGHVINLISNDVQRLDKAVLYLPNIMLAPFAFLAGNAVLFYFIGWPAVIGTGYLLLILFYQGYGSRMAATLRHKAVVLADKRVQIINEIIRGIRTIKLCSWEQYFGNSVSGVRGKEITTIRKISAFQASIKTIASTTPRLTSLLIFVPILVSGHSLTPSSVFLVFAYAKVLGLFTKYLGRRLGPFLDCNMSVGRIQKFLEIVEDSSSRNGSSKNANGQTGKCFRKDESHVLSNQDAHHHHHQEKPRVSLSDVCCKYNEDNEKMLLKNVSIQTDGPQNLMITGPVGSGKSSLLLAILGELSICKGVIEHSGEMAFVGQSPWVFSGTLRDNITFNKPFDYTKFQTIVEACALAKDIGQFPDGDLTTIGERGVVLSGGQRARVSMARALYSDADIYLLDDPLSSVDAQVGNHIFENYICNALRDRLCIFVTHQPCYMKQADHIIVMNEGSIAFQGSHRDIVNMQRHGIVGLEKIFEDEDNLQTSASRDLTGREKRDFENSEETSLTIPKEDRNFGSVSYRTYWKYFRAGLPVYLMIPLVFLSNSALVSSVFPDWLMAQWNDVSWSSSSDRFNVILYTGLVLGSTILLFLSPFLFFQATINSSRNLHRRMFESVVRATVHFFDTNPSGRICNRFSKDIGLMDEMLFAAFYDVFETSWVMLLSVGIPSVANFWVVFAVVPLVGLVMYYGRYCLNISREVARLEAINRSPVYSHFSLHSMISGQLDQNVVRLDCRCPLASFSNGLHYVVVSNGCDCYSRLTGLAIIYCMDLLENLDFTVRDCLEIENMMTSVERVVAYTNLDSEPGYSVQKEPPEDWPVEGGIEVKDVSLVYYSGGPVVLRDLNLSVAPGEKIGIAGRTGAGTKITCDLLYETDIPLHFQPEVDTYKLSLNI</sequence>
<evidence type="ECO:0000259" key="11">
    <source>
        <dbReference type="PROSITE" id="PS50893"/>
    </source>
</evidence>
<dbReference type="InterPro" id="IPR044746">
    <property type="entry name" value="ABCC_6TM_D1"/>
</dbReference>
<dbReference type="PROSITE" id="PS00211">
    <property type="entry name" value="ABC_TRANSPORTER_1"/>
    <property type="match status" value="1"/>
</dbReference>
<evidence type="ECO:0000256" key="7">
    <source>
        <dbReference type="ARBA" id="ARBA00022840"/>
    </source>
</evidence>
<dbReference type="FunFam" id="3.40.50.300:FF:000973">
    <property type="entry name" value="Multidrug resistance-associated protein 4"/>
    <property type="match status" value="1"/>
</dbReference>
<keyword evidence="4 10" id="KW-0812">Transmembrane</keyword>
<dbReference type="CDD" id="cd03250">
    <property type="entry name" value="ABCC_MRP_domain1"/>
    <property type="match status" value="1"/>
</dbReference>
<dbReference type="InterPro" id="IPR017871">
    <property type="entry name" value="ABC_transporter-like_CS"/>
</dbReference>
<dbReference type="SMART" id="SM00382">
    <property type="entry name" value="AAA"/>
    <property type="match status" value="1"/>
</dbReference>
<dbReference type="Pfam" id="PF00664">
    <property type="entry name" value="ABC_membrane"/>
    <property type="match status" value="2"/>
</dbReference>
<feature type="transmembrane region" description="Helical" evidence="10">
    <location>
        <begin position="722"/>
        <end position="743"/>
    </location>
</feature>
<dbReference type="InterPro" id="IPR044726">
    <property type="entry name" value="ABCC_6TM_D2"/>
</dbReference>
<dbReference type="SUPFAM" id="SSF90123">
    <property type="entry name" value="ABC transporter transmembrane region"/>
    <property type="match status" value="2"/>
</dbReference>
<dbReference type="PANTHER" id="PTHR24223:SF456">
    <property type="entry name" value="MULTIDRUG RESISTANCE-ASSOCIATED PROTEIN LETHAL(2)03659"/>
    <property type="match status" value="1"/>
</dbReference>
<dbReference type="GO" id="GO:0016887">
    <property type="term" value="F:ATP hydrolysis activity"/>
    <property type="evidence" value="ECO:0007669"/>
    <property type="project" value="InterPro"/>
</dbReference>
<dbReference type="AlphaFoldDB" id="A0A9W9Z691"/>
<dbReference type="Gene3D" id="1.20.1560.10">
    <property type="entry name" value="ABC transporter type 1, transmembrane domain"/>
    <property type="match status" value="2"/>
</dbReference>
<comment type="caution">
    <text evidence="13">The sequence shown here is derived from an EMBL/GenBank/DDBJ whole genome shotgun (WGS) entry which is preliminary data.</text>
</comment>
<evidence type="ECO:0000256" key="9">
    <source>
        <dbReference type="ARBA" id="ARBA00023136"/>
    </source>
</evidence>
<feature type="transmembrane region" description="Helical" evidence="10">
    <location>
        <begin position="139"/>
        <end position="160"/>
    </location>
</feature>
<dbReference type="CDD" id="cd18580">
    <property type="entry name" value="ABC_6TM_ABCC_D2"/>
    <property type="match status" value="1"/>
</dbReference>
<dbReference type="PROSITE" id="PS50893">
    <property type="entry name" value="ABC_TRANSPORTER_2"/>
    <property type="match status" value="1"/>
</dbReference>
<feature type="transmembrane region" description="Helical" evidence="10">
    <location>
        <begin position="862"/>
        <end position="879"/>
    </location>
</feature>
<keyword evidence="9 10" id="KW-0472">Membrane</keyword>
<feature type="transmembrane region" description="Helical" evidence="10">
    <location>
        <begin position="213"/>
        <end position="232"/>
    </location>
</feature>
<keyword evidence="6" id="KW-0547">Nucleotide-binding</keyword>
<evidence type="ECO:0000256" key="3">
    <source>
        <dbReference type="ARBA" id="ARBA00022448"/>
    </source>
</evidence>
<dbReference type="EMBL" id="MU826420">
    <property type="protein sequence ID" value="KAJ7376023.1"/>
    <property type="molecule type" value="Genomic_DNA"/>
</dbReference>
<evidence type="ECO:0000256" key="5">
    <source>
        <dbReference type="ARBA" id="ARBA00022737"/>
    </source>
</evidence>
<dbReference type="InterPro" id="IPR036640">
    <property type="entry name" value="ABC1_TM_sf"/>
</dbReference>
<feature type="domain" description="ABC transporter" evidence="11">
    <location>
        <begin position="442"/>
        <end position="665"/>
    </location>
</feature>
<dbReference type="InterPro" id="IPR050173">
    <property type="entry name" value="ABC_transporter_C-like"/>
</dbReference>
<dbReference type="Proteomes" id="UP001163046">
    <property type="component" value="Unassembled WGS sequence"/>
</dbReference>
<evidence type="ECO:0000256" key="1">
    <source>
        <dbReference type="ARBA" id="ARBA00004141"/>
    </source>
</evidence>
<keyword evidence="3" id="KW-0813">Transport</keyword>
<dbReference type="InterPro" id="IPR011527">
    <property type="entry name" value="ABC1_TM_dom"/>
</dbReference>
<organism evidence="13 14">
    <name type="scientific">Desmophyllum pertusum</name>
    <dbReference type="NCBI Taxonomy" id="174260"/>
    <lineage>
        <taxon>Eukaryota</taxon>
        <taxon>Metazoa</taxon>
        <taxon>Cnidaria</taxon>
        <taxon>Anthozoa</taxon>
        <taxon>Hexacorallia</taxon>
        <taxon>Scleractinia</taxon>
        <taxon>Caryophylliina</taxon>
        <taxon>Caryophylliidae</taxon>
        <taxon>Desmophyllum</taxon>
    </lineage>
</organism>
<evidence type="ECO:0000259" key="12">
    <source>
        <dbReference type="PROSITE" id="PS50929"/>
    </source>
</evidence>
<keyword evidence="14" id="KW-1185">Reference proteome</keyword>
<accession>A0A9W9Z691</accession>
<feature type="domain" description="ABC transmembrane type-1" evidence="12">
    <location>
        <begin position="739"/>
        <end position="905"/>
    </location>
</feature>
<proteinExistence type="inferred from homology"/>
<reference evidence="13" key="1">
    <citation type="submission" date="2023-01" db="EMBL/GenBank/DDBJ databases">
        <title>Genome assembly of the deep-sea coral Lophelia pertusa.</title>
        <authorList>
            <person name="Herrera S."/>
            <person name="Cordes E."/>
        </authorList>
    </citation>
    <scope>NUCLEOTIDE SEQUENCE</scope>
    <source>
        <strain evidence="13">USNM1676648</strain>
        <tissue evidence="13">Polyp</tissue>
    </source>
</reference>
<dbReference type="Pfam" id="PF00005">
    <property type="entry name" value="ABC_tran"/>
    <property type="match status" value="1"/>
</dbReference>
<evidence type="ECO:0000256" key="10">
    <source>
        <dbReference type="SAM" id="Phobius"/>
    </source>
</evidence>
<dbReference type="GO" id="GO:0140359">
    <property type="term" value="F:ABC-type transporter activity"/>
    <property type="evidence" value="ECO:0007669"/>
    <property type="project" value="InterPro"/>
</dbReference>
<dbReference type="InterPro" id="IPR003439">
    <property type="entry name" value="ABC_transporter-like_ATP-bd"/>
</dbReference>
<evidence type="ECO:0000256" key="8">
    <source>
        <dbReference type="ARBA" id="ARBA00022989"/>
    </source>
</evidence>
<keyword evidence="7" id="KW-0067">ATP-binding</keyword>
<dbReference type="CDD" id="cd18579">
    <property type="entry name" value="ABC_6TM_ABCC_D1"/>
    <property type="match status" value="1"/>
</dbReference>
<evidence type="ECO:0000313" key="13">
    <source>
        <dbReference type="EMBL" id="KAJ7376023.1"/>
    </source>
</evidence>
<dbReference type="GO" id="GO:0005524">
    <property type="term" value="F:ATP binding"/>
    <property type="evidence" value="ECO:0007669"/>
    <property type="project" value="UniProtKB-KW"/>
</dbReference>
<dbReference type="PROSITE" id="PS50929">
    <property type="entry name" value="ABC_TM1F"/>
    <property type="match status" value="2"/>
</dbReference>
<evidence type="ECO:0000256" key="4">
    <source>
        <dbReference type="ARBA" id="ARBA00022692"/>
    </source>
</evidence>
<dbReference type="InterPro" id="IPR003593">
    <property type="entry name" value="AAA+_ATPase"/>
</dbReference>
<dbReference type="SUPFAM" id="SSF52540">
    <property type="entry name" value="P-loop containing nucleoside triphosphate hydrolases"/>
    <property type="match status" value="2"/>
</dbReference>
<comment type="similarity">
    <text evidence="2">Belongs to the ABC transporter superfamily. ABCC family. Conjugate transporter (TC 3.A.1.208) subfamily.</text>
</comment>
<evidence type="ECO:0000256" key="6">
    <source>
        <dbReference type="ARBA" id="ARBA00022741"/>
    </source>
</evidence>
<keyword evidence="8 10" id="KW-1133">Transmembrane helix</keyword>
<feature type="transmembrane region" description="Helical" evidence="10">
    <location>
        <begin position="763"/>
        <end position="791"/>
    </location>
</feature>